<dbReference type="Gene3D" id="1.10.10.10">
    <property type="entry name" value="Winged helix-like DNA-binding domain superfamily/Winged helix DNA-binding domain"/>
    <property type="match status" value="1"/>
</dbReference>
<name>A0A9W4TRP9_9PROT</name>
<dbReference type="PROSITE" id="PS50995">
    <property type="entry name" value="HTH_MARR_2"/>
    <property type="match status" value="1"/>
</dbReference>
<dbReference type="GO" id="GO:0003700">
    <property type="term" value="F:DNA-binding transcription factor activity"/>
    <property type="evidence" value="ECO:0007669"/>
    <property type="project" value="InterPro"/>
</dbReference>
<evidence type="ECO:0000259" key="1">
    <source>
        <dbReference type="PROSITE" id="PS50995"/>
    </source>
</evidence>
<comment type="caution">
    <text evidence="2">The sequence shown here is derived from an EMBL/GenBank/DDBJ whole genome shotgun (WGS) entry which is preliminary data.</text>
</comment>
<dbReference type="EMBL" id="CAMXCS010000018">
    <property type="protein sequence ID" value="CAI3961857.1"/>
    <property type="molecule type" value="Genomic_DNA"/>
</dbReference>
<dbReference type="AlphaFoldDB" id="A0A9W4TRP9"/>
<gene>
    <name evidence="3" type="ORF">R53529_LOCUS2396</name>
    <name evidence="2" type="ORF">R53530_LOCUS2395</name>
</gene>
<protein>
    <submittedName>
        <fullName evidence="2 3">MarR family (MarR)</fullName>
    </submittedName>
</protein>
<dbReference type="PRINTS" id="PR00598">
    <property type="entry name" value="HTHMARR"/>
</dbReference>
<evidence type="ECO:0000313" key="2">
    <source>
        <dbReference type="EMBL" id="CAI3960291.1"/>
    </source>
</evidence>
<dbReference type="Gene3D" id="1.10.287.100">
    <property type="match status" value="1"/>
</dbReference>
<dbReference type="PANTHER" id="PTHR39515:SF2">
    <property type="entry name" value="HTH-TYPE TRANSCRIPTIONAL REGULATOR RV0880"/>
    <property type="match status" value="1"/>
</dbReference>
<keyword evidence="5" id="KW-1185">Reference proteome</keyword>
<dbReference type="InterPro" id="IPR052526">
    <property type="entry name" value="HTH-type_Bedaq_tolerance"/>
</dbReference>
<evidence type="ECO:0000313" key="3">
    <source>
        <dbReference type="EMBL" id="CAI3961857.1"/>
    </source>
</evidence>
<dbReference type="SUPFAM" id="SSF46785">
    <property type="entry name" value="Winged helix' DNA-binding domain"/>
    <property type="match status" value="1"/>
</dbReference>
<sequence>MNISKEPNEVSELRNNIVALARALKQSARSGDESWSNLMVLGLIERSNGKITPSEIGAALEIRSSNLASLLKNLLQRKLIIRVTDENDKRKILLGITDSGLNLVRTKRQERDLWLQEAMQSLSQEEQTQLFEAGKLIKRIIDSKLEQD</sequence>
<dbReference type="SMART" id="SM00347">
    <property type="entry name" value="HTH_MARR"/>
    <property type="match status" value="1"/>
</dbReference>
<dbReference type="Proteomes" id="UP001154255">
    <property type="component" value="Unassembled WGS sequence"/>
</dbReference>
<feature type="domain" description="HTH marR-type" evidence="1">
    <location>
        <begin position="10"/>
        <end position="142"/>
    </location>
</feature>
<dbReference type="Proteomes" id="UP001154259">
    <property type="component" value="Unassembled WGS sequence"/>
</dbReference>
<dbReference type="EMBL" id="CAMXCM010000018">
    <property type="protein sequence ID" value="CAI3960291.1"/>
    <property type="molecule type" value="Genomic_DNA"/>
</dbReference>
<dbReference type="InterPro" id="IPR000835">
    <property type="entry name" value="HTH_MarR-typ"/>
</dbReference>
<accession>A0A9W4TRP9</accession>
<dbReference type="InterPro" id="IPR036388">
    <property type="entry name" value="WH-like_DNA-bd_sf"/>
</dbReference>
<dbReference type="InterPro" id="IPR036390">
    <property type="entry name" value="WH_DNA-bd_sf"/>
</dbReference>
<evidence type="ECO:0000313" key="5">
    <source>
        <dbReference type="Proteomes" id="UP001154259"/>
    </source>
</evidence>
<organism evidence="2 4">
    <name type="scientific">Commensalibacter communis</name>
    <dbReference type="NCBI Taxonomy" id="2972786"/>
    <lineage>
        <taxon>Bacteria</taxon>
        <taxon>Pseudomonadati</taxon>
        <taxon>Pseudomonadota</taxon>
        <taxon>Alphaproteobacteria</taxon>
        <taxon>Acetobacterales</taxon>
        <taxon>Acetobacteraceae</taxon>
    </lineage>
</organism>
<dbReference type="PANTHER" id="PTHR39515">
    <property type="entry name" value="CONSERVED PROTEIN"/>
    <property type="match status" value="1"/>
</dbReference>
<dbReference type="Pfam" id="PF12802">
    <property type="entry name" value="MarR_2"/>
    <property type="match status" value="1"/>
</dbReference>
<proteinExistence type="predicted"/>
<dbReference type="RefSeq" id="WP_271790801.1">
    <property type="nucleotide sequence ID" value="NZ_CAMXCM010000018.1"/>
</dbReference>
<reference evidence="2" key="1">
    <citation type="submission" date="2022-10" db="EMBL/GenBank/DDBJ databases">
        <authorList>
            <person name="Botero Cardona J."/>
        </authorList>
    </citation>
    <scope>NUCLEOTIDE SEQUENCE</scope>
    <source>
        <strain evidence="2">LMG 31819</strain>
        <strain evidence="3">R-53529</strain>
    </source>
</reference>
<evidence type="ECO:0000313" key="4">
    <source>
        <dbReference type="Proteomes" id="UP001154255"/>
    </source>
</evidence>